<dbReference type="EMBL" id="BPLR01015840">
    <property type="protein sequence ID" value="GIY79044.1"/>
    <property type="molecule type" value="Genomic_DNA"/>
</dbReference>
<evidence type="ECO:0000313" key="1">
    <source>
        <dbReference type="EMBL" id="GIY79044.1"/>
    </source>
</evidence>
<proteinExistence type="predicted"/>
<name>A0AAV4WA04_CAEEX</name>
<dbReference type="Proteomes" id="UP001054945">
    <property type="component" value="Unassembled WGS sequence"/>
</dbReference>
<dbReference type="AlphaFoldDB" id="A0AAV4WA04"/>
<sequence>MAEMKKKTNIASSSYKAHFGILVEVTQSTRHQSFVKNCLSTVWFLKQMRIVLQTANHQFLYQTNMGLSNDIRPNGRIFRPILGIHNGGMKFDFVSQVSNATLQSS</sequence>
<comment type="caution">
    <text evidence="1">The sequence shown here is derived from an EMBL/GenBank/DDBJ whole genome shotgun (WGS) entry which is preliminary data.</text>
</comment>
<accession>A0AAV4WA04</accession>
<gene>
    <name evidence="1" type="ORF">CEXT_489881</name>
</gene>
<evidence type="ECO:0000313" key="2">
    <source>
        <dbReference type="Proteomes" id="UP001054945"/>
    </source>
</evidence>
<organism evidence="1 2">
    <name type="scientific">Caerostris extrusa</name>
    <name type="common">Bark spider</name>
    <name type="synonym">Caerostris bankana</name>
    <dbReference type="NCBI Taxonomy" id="172846"/>
    <lineage>
        <taxon>Eukaryota</taxon>
        <taxon>Metazoa</taxon>
        <taxon>Ecdysozoa</taxon>
        <taxon>Arthropoda</taxon>
        <taxon>Chelicerata</taxon>
        <taxon>Arachnida</taxon>
        <taxon>Araneae</taxon>
        <taxon>Araneomorphae</taxon>
        <taxon>Entelegynae</taxon>
        <taxon>Araneoidea</taxon>
        <taxon>Araneidae</taxon>
        <taxon>Caerostris</taxon>
    </lineage>
</organism>
<protein>
    <submittedName>
        <fullName evidence="1">Uncharacterized protein</fullName>
    </submittedName>
</protein>
<keyword evidence="2" id="KW-1185">Reference proteome</keyword>
<reference evidence="1 2" key="1">
    <citation type="submission" date="2021-06" db="EMBL/GenBank/DDBJ databases">
        <title>Caerostris extrusa draft genome.</title>
        <authorList>
            <person name="Kono N."/>
            <person name="Arakawa K."/>
        </authorList>
    </citation>
    <scope>NUCLEOTIDE SEQUENCE [LARGE SCALE GENOMIC DNA]</scope>
</reference>